<dbReference type="STRING" id="1235279.C772_03077"/>
<keyword evidence="1" id="KW-0812">Transmembrane</keyword>
<dbReference type="RefSeq" id="WP_008301375.1">
    <property type="nucleotide sequence ID" value="NZ_AOFT01000025.1"/>
</dbReference>
<feature type="transmembrane region" description="Helical" evidence="1">
    <location>
        <begin position="60"/>
        <end position="79"/>
    </location>
</feature>
<comment type="caution">
    <text evidence="2">The sequence shown here is derived from an EMBL/GenBank/DDBJ whole genome shotgun (WGS) entry which is preliminary data.</text>
</comment>
<accession>M7NCS8</accession>
<keyword evidence="1" id="KW-1133">Transmembrane helix</keyword>
<sequence length="90" mass="9814">MNSMITVMLLGLALISGAIFGAIFITLYQRNRKAGLAMLATALLAALVQLYLLFTLSPWLTAAVFVIYAIIAAVVAWLLKKKQQGAPYRK</sequence>
<dbReference type="OrthoDB" id="2456561at2"/>
<gene>
    <name evidence="2" type="ORF">C772_03077</name>
</gene>
<evidence type="ECO:0000313" key="3">
    <source>
        <dbReference type="Proteomes" id="UP000011919"/>
    </source>
</evidence>
<feature type="transmembrane region" description="Helical" evidence="1">
    <location>
        <begin position="6"/>
        <end position="28"/>
    </location>
</feature>
<proteinExistence type="predicted"/>
<keyword evidence="3" id="KW-1185">Reference proteome</keyword>
<feature type="transmembrane region" description="Helical" evidence="1">
    <location>
        <begin position="35"/>
        <end position="54"/>
    </location>
</feature>
<reference evidence="2 3" key="1">
    <citation type="journal article" date="2013" name="Genome Announc.">
        <title>Draft Genome Sequence of Bhargavaea cecembensis Strain DSE10T, Isolated from a Deep-Sea Sediment Sample Collected at a Depth of 5,904 m from the Chagos-Laccadive Ridge System in the Indian Ocean.</title>
        <authorList>
            <person name="Shivaji S."/>
            <person name="Ara S."/>
            <person name="Begum Z."/>
            <person name="Ruth M."/>
            <person name="Singh A."/>
            <person name="Kumar Pinnaka A."/>
        </authorList>
    </citation>
    <scope>NUCLEOTIDE SEQUENCE [LARGE SCALE GENOMIC DNA]</scope>
    <source>
        <strain evidence="2 3">DSE10</strain>
    </source>
</reference>
<evidence type="ECO:0000256" key="1">
    <source>
        <dbReference type="SAM" id="Phobius"/>
    </source>
</evidence>
<name>M7NCS8_9BACL</name>
<dbReference type="Proteomes" id="UP000011919">
    <property type="component" value="Unassembled WGS sequence"/>
</dbReference>
<dbReference type="EMBL" id="AOFT01000025">
    <property type="protein sequence ID" value="EMR04986.1"/>
    <property type="molecule type" value="Genomic_DNA"/>
</dbReference>
<keyword evidence="1" id="KW-0472">Membrane</keyword>
<dbReference type="AlphaFoldDB" id="M7NCS8"/>
<protein>
    <submittedName>
        <fullName evidence="2">Uncharacterized protein</fullName>
    </submittedName>
</protein>
<evidence type="ECO:0000313" key="2">
    <source>
        <dbReference type="EMBL" id="EMR04986.1"/>
    </source>
</evidence>
<organism evidence="2 3">
    <name type="scientific">Bhargavaea cecembensis DSE10</name>
    <dbReference type="NCBI Taxonomy" id="1235279"/>
    <lineage>
        <taxon>Bacteria</taxon>
        <taxon>Bacillati</taxon>
        <taxon>Bacillota</taxon>
        <taxon>Bacilli</taxon>
        <taxon>Bacillales</taxon>
        <taxon>Caryophanaceae</taxon>
        <taxon>Bhargavaea</taxon>
    </lineage>
</organism>